<dbReference type="CDD" id="cd16321">
    <property type="entry name" value="MraZ_C"/>
    <property type="match status" value="1"/>
</dbReference>
<dbReference type="PROSITE" id="PS51740">
    <property type="entry name" value="SPOVT_ABRB"/>
    <property type="match status" value="2"/>
</dbReference>
<evidence type="ECO:0000259" key="8">
    <source>
        <dbReference type="PROSITE" id="PS51740"/>
    </source>
</evidence>
<keyword evidence="5 7" id="KW-0238">DNA-binding</keyword>
<dbReference type="InterPro" id="IPR037914">
    <property type="entry name" value="SpoVT-AbrB_sf"/>
</dbReference>
<dbReference type="InterPro" id="IPR007159">
    <property type="entry name" value="SpoVT-AbrB_dom"/>
</dbReference>
<evidence type="ECO:0000313" key="10">
    <source>
        <dbReference type="Proteomes" id="UP001446205"/>
    </source>
</evidence>
<comment type="similarity">
    <text evidence="7">Belongs to the MraZ family.</text>
</comment>
<feature type="domain" description="SpoVT-AbrB" evidence="8">
    <location>
        <begin position="80"/>
        <end position="123"/>
    </location>
</feature>
<dbReference type="RefSeq" id="WP_341369981.1">
    <property type="nucleotide sequence ID" value="NZ_JBBPCO010000003.1"/>
</dbReference>
<evidence type="ECO:0000313" key="9">
    <source>
        <dbReference type="EMBL" id="MEK8088914.1"/>
    </source>
</evidence>
<dbReference type="InterPro" id="IPR020603">
    <property type="entry name" value="MraZ_dom"/>
</dbReference>
<comment type="caution">
    <text evidence="9">The sequence shown here is derived from an EMBL/GenBank/DDBJ whole genome shotgun (WGS) entry which is preliminary data.</text>
</comment>
<keyword evidence="6 7" id="KW-0804">Transcription</keyword>
<dbReference type="InterPro" id="IPR003444">
    <property type="entry name" value="MraZ"/>
</dbReference>
<evidence type="ECO:0000256" key="1">
    <source>
        <dbReference type="ARBA" id="ARBA00013860"/>
    </source>
</evidence>
<evidence type="ECO:0000256" key="5">
    <source>
        <dbReference type="ARBA" id="ARBA00023125"/>
    </source>
</evidence>
<dbReference type="CDD" id="cd16320">
    <property type="entry name" value="MraZ_N"/>
    <property type="match status" value="1"/>
</dbReference>
<dbReference type="SUPFAM" id="SSF89447">
    <property type="entry name" value="AbrB/MazE/MraZ-like"/>
    <property type="match status" value="1"/>
</dbReference>
<dbReference type="Proteomes" id="UP001446205">
    <property type="component" value="Unassembled WGS sequence"/>
</dbReference>
<gene>
    <name evidence="7 9" type="primary">mraZ</name>
    <name evidence="9" type="ORF">WOB96_03965</name>
</gene>
<sequence>MFRGTHQHNMDSKGRLSVPARFREWLEVHCHGQLVITIDRDRCLVAYPLPHWEEIERKVAQMSGSDPSVRKFQRLFVGHAEELSLDAQGRVLVSPSLRQFASLEKAVVLVGQVHKFEVWDQAIWNQRQEEWLSSMDEDFARLGDLVL</sequence>
<dbReference type="HAMAP" id="MF_01008">
    <property type="entry name" value="MraZ"/>
    <property type="match status" value="1"/>
</dbReference>
<dbReference type="PANTHER" id="PTHR34701">
    <property type="entry name" value="TRANSCRIPTIONAL REGULATOR MRAZ"/>
    <property type="match status" value="1"/>
</dbReference>
<organism evidence="9 10">
    <name type="scientific">Thermithiobacillus plumbiphilus</name>
    <dbReference type="NCBI Taxonomy" id="1729899"/>
    <lineage>
        <taxon>Bacteria</taxon>
        <taxon>Pseudomonadati</taxon>
        <taxon>Pseudomonadota</taxon>
        <taxon>Acidithiobacillia</taxon>
        <taxon>Acidithiobacillales</taxon>
        <taxon>Thermithiobacillaceae</taxon>
        <taxon>Thermithiobacillus</taxon>
    </lineage>
</organism>
<evidence type="ECO:0000256" key="6">
    <source>
        <dbReference type="ARBA" id="ARBA00023163"/>
    </source>
</evidence>
<reference evidence="9 10" key="1">
    <citation type="submission" date="2024-04" db="EMBL/GenBank/DDBJ databases">
        <authorList>
            <person name="Abashina T."/>
            <person name="Shaikin A."/>
        </authorList>
    </citation>
    <scope>NUCLEOTIDE SEQUENCE [LARGE SCALE GENOMIC DNA]</scope>
    <source>
        <strain evidence="9 10">AAFK</strain>
    </source>
</reference>
<dbReference type="NCBIfam" id="TIGR00242">
    <property type="entry name" value="division/cell wall cluster transcriptional repressor MraZ"/>
    <property type="match status" value="1"/>
</dbReference>
<keyword evidence="2 7" id="KW-0963">Cytoplasm</keyword>
<dbReference type="InterPro" id="IPR035644">
    <property type="entry name" value="MraZ_C"/>
</dbReference>
<dbReference type="PANTHER" id="PTHR34701:SF1">
    <property type="entry name" value="TRANSCRIPTIONAL REGULATOR MRAZ"/>
    <property type="match status" value="1"/>
</dbReference>
<evidence type="ECO:0000256" key="3">
    <source>
        <dbReference type="ARBA" id="ARBA00022737"/>
    </source>
</evidence>
<keyword evidence="3" id="KW-0677">Repeat</keyword>
<comment type="subcellular location">
    <subcellularLocation>
        <location evidence="7">Cytoplasm</location>
        <location evidence="7">Nucleoid</location>
    </subcellularLocation>
</comment>
<feature type="domain" description="SpoVT-AbrB" evidence="8">
    <location>
        <begin position="5"/>
        <end position="51"/>
    </location>
</feature>
<accession>A0ABU9D5U2</accession>
<name>A0ABU9D5U2_9PROT</name>
<dbReference type="EMBL" id="JBBPCO010000003">
    <property type="protein sequence ID" value="MEK8088914.1"/>
    <property type="molecule type" value="Genomic_DNA"/>
</dbReference>
<dbReference type="InterPro" id="IPR038619">
    <property type="entry name" value="MraZ_sf"/>
</dbReference>
<keyword evidence="4 7" id="KW-0805">Transcription regulation</keyword>
<evidence type="ECO:0000256" key="2">
    <source>
        <dbReference type="ARBA" id="ARBA00022490"/>
    </source>
</evidence>
<dbReference type="InterPro" id="IPR035642">
    <property type="entry name" value="MraZ_N"/>
</dbReference>
<dbReference type="Pfam" id="PF02381">
    <property type="entry name" value="MraZ"/>
    <property type="match status" value="2"/>
</dbReference>
<comment type="subunit">
    <text evidence="7">Forms oligomers.</text>
</comment>
<evidence type="ECO:0000256" key="7">
    <source>
        <dbReference type="HAMAP-Rule" id="MF_01008"/>
    </source>
</evidence>
<protein>
    <recommendedName>
        <fullName evidence="1 7">Transcriptional regulator MraZ</fullName>
    </recommendedName>
</protein>
<evidence type="ECO:0000256" key="4">
    <source>
        <dbReference type="ARBA" id="ARBA00023015"/>
    </source>
</evidence>
<dbReference type="Gene3D" id="3.40.1550.20">
    <property type="entry name" value="Transcriptional regulator MraZ domain"/>
    <property type="match status" value="1"/>
</dbReference>
<proteinExistence type="inferred from homology"/>
<keyword evidence="10" id="KW-1185">Reference proteome</keyword>